<dbReference type="Gene3D" id="3.20.20.370">
    <property type="entry name" value="Glycoside hydrolase/deacetylase"/>
    <property type="match status" value="1"/>
</dbReference>
<dbReference type="InterPro" id="IPR051398">
    <property type="entry name" value="Polysacch_Deacetylase"/>
</dbReference>
<proteinExistence type="predicted"/>
<evidence type="ECO:0000256" key="1">
    <source>
        <dbReference type="ARBA" id="ARBA00004613"/>
    </source>
</evidence>
<dbReference type="InterPro" id="IPR002509">
    <property type="entry name" value="NODB_dom"/>
</dbReference>
<comment type="subcellular location">
    <subcellularLocation>
        <location evidence="1">Secreted</location>
    </subcellularLocation>
</comment>
<evidence type="ECO:0000313" key="5">
    <source>
        <dbReference type="Proteomes" id="UP000325755"/>
    </source>
</evidence>
<dbReference type="Proteomes" id="UP000325755">
    <property type="component" value="Chromosome"/>
</dbReference>
<organism evidence="4 5">
    <name type="scientific">Candidatus Methylospira mobilis</name>
    <dbReference type="NCBI Taxonomy" id="1808979"/>
    <lineage>
        <taxon>Bacteria</taxon>
        <taxon>Pseudomonadati</taxon>
        <taxon>Pseudomonadota</taxon>
        <taxon>Gammaproteobacteria</taxon>
        <taxon>Methylococcales</taxon>
        <taxon>Methylococcaceae</taxon>
        <taxon>Candidatus Methylospira</taxon>
    </lineage>
</organism>
<dbReference type="KEGG" id="mmob:F6R98_14500"/>
<dbReference type="EMBL" id="CP044205">
    <property type="protein sequence ID" value="QFY45127.1"/>
    <property type="molecule type" value="Genomic_DNA"/>
</dbReference>
<dbReference type="AlphaFoldDB" id="A0A5Q0BST1"/>
<name>A0A5Q0BST1_9GAMM</name>
<dbReference type="PANTHER" id="PTHR34216">
    <property type="match status" value="1"/>
</dbReference>
<gene>
    <name evidence="4" type="ORF">F6R98_14500</name>
</gene>
<reference evidence="4 5" key="1">
    <citation type="submission" date="2019-09" db="EMBL/GenBank/DDBJ databases">
        <title>Ecophysiology of the spiral-shaped methanotroph Methylospira mobilis as revealed by the complete genome sequence.</title>
        <authorList>
            <person name="Oshkin I.Y."/>
            <person name="Dedysh S.N."/>
            <person name="Miroshnikov K."/>
            <person name="Danilova O.V."/>
            <person name="Hakobyan A."/>
            <person name="Liesack W."/>
        </authorList>
    </citation>
    <scope>NUCLEOTIDE SEQUENCE [LARGE SCALE GENOMIC DNA]</scope>
    <source>
        <strain evidence="4 5">Shm1</strain>
    </source>
</reference>
<evidence type="ECO:0000313" key="4">
    <source>
        <dbReference type="EMBL" id="QFY45127.1"/>
    </source>
</evidence>
<accession>A0A5Q0BST1</accession>
<sequence>MYHQIDTPPAKGTPMRGLTVSPVSFRRQMALLSTLGYHGLSMRDLEPYLDERRRGKVFGITFDDGYRNNLEHALPELQRHRFTATCYGLSGLSGGCNQWDAEIGVPQKPLMNDDDWRQWLAAGMDVGSHTRYHLDLTTQDDATAKAEIQESKNELEQRLGAEIRHFCYPYGRFSERHQHMVREAGYVTATTTRRGRVAENDDRFALRRVLVAKSTDPLRFWIKIATAYEDRRG</sequence>
<evidence type="ECO:0000256" key="2">
    <source>
        <dbReference type="ARBA" id="ARBA00022729"/>
    </source>
</evidence>
<dbReference type="InParanoid" id="A0A5Q0BST1"/>
<keyword evidence="5" id="KW-1185">Reference proteome</keyword>
<dbReference type="PANTHER" id="PTHR34216:SF3">
    <property type="entry name" value="POLY-BETA-1,6-N-ACETYL-D-GLUCOSAMINE N-DEACETYLASE"/>
    <property type="match status" value="1"/>
</dbReference>
<feature type="domain" description="NodB homology" evidence="3">
    <location>
        <begin position="56"/>
        <end position="233"/>
    </location>
</feature>
<protein>
    <submittedName>
        <fullName evidence="4">Polysaccharide deacetylase family protein</fullName>
    </submittedName>
</protein>
<dbReference type="CDD" id="cd10918">
    <property type="entry name" value="CE4_NodB_like_5s_6s"/>
    <property type="match status" value="1"/>
</dbReference>
<dbReference type="InterPro" id="IPR011330">
    <property type="entry name" value="Glyco_hydro/deAcase_b/a-brl"/>
</dbReference>
<dbReference type="OrthoDB" id="9814639at2"/>
<dbReference type="GO" id="GO:0005576">
    <property type="term" value="C:extracellular region"/>
    <property type="evidence" value="ECO:0007669"/>
    <property type="project" value="UniProtKB-SubCell"/>
</dbReference>
<dbReference type="GO" id="GO:0016810">
    <property type="term" value="F:hydrolase activity, acting on carbon-nitrogen (but not peptide) bonds"/>
    <property type="evidence" value="ECO:0007669"/>
    <property type="project" value="InterPro"/>
</dbReference>
<dbReference type="SUPFAM" id="SSF88713">
    <property type="entry name" value="Glycoside hydrolase/deacetylase"/>
    <property type="match status" value="1"/>
</dbReference>
<keyword evidence="2" id="KW-0732">Signal</keyword>
<dbReference type="GO" id="GO:0005975">
    <property type="term" value="P:carbohydrate metabolic process"/>
    <property type="evidence" value="ECO:0007669"/>
    <property type="project" value="InterPro"/>
</dbReference>
<dbReference type="Pfam" id="PF01522">
    <property type="entry name" value="Polysacc_deac_1"/>
    <property type="match status" value="1"/>
</dbReference>
<evidence type="ECO:0000259" key="3">
    <source>
        <dbReference type="PROSITE" id="PS51677"/>
    </source>
</evidence>
<dbReference type="PROSITE" id="PS51677">
    <property type="entry name" value="NODB"/>
    <property type="match status" value="1"/>
</dbReference>